<dbReference type="EMBL" id="PZQS01000008">
    <property type="protein sequence ID" value="PVD26067.1"/>
    <property type="molecule type" value="Genomic_DNA"/>
</dbReference>
<evidence type="ECO:0000256" key="1">
    <source>
        <dbReference type="SAM" id="MobiDB-lite"/>
    </source>
</evidence>
<evidence type="ECO:0000313" key="2">
    <source>
        <dbReference type="EMBL" id="PVD26067.1"/>
    </source>
</evidence>
<proteinExistence type="predicted"/>
<keyword evidence="3" id="KW-1185">Reference proteome</keyword>
<evidence type="ECO:0000313" key="3">
    <source>
        <dbReference type="Proteomes" id="UP000245119"/>
    </source>
</evidence>
<gene>
    <name evidence="2" type="ORF">C0Q70_13735</name>
</gene>
<feature type="region of interest" description="Disordered" evidence="1">
    <location>
        <begin position="42"/>
        <end position="83"/>
    </location>
</feature>
<accession>A0A2T7NY11</accession>
<reference evidence="2 3" key="1">
    <citation type="submission" date="2018-04" db="EMBL/GenBank/DDBJ databases">
        <title>The genome of golden apple snail Pomacea canaliculata provides insight into stress tolerance and invasive adaptation.</title>
        <authorList>
            <person name="Liu C."/>
            <person name="Liu B."/>
            <person name="Ren Y."/>
            <person name="Zhang Y."/>
            <person name="Wang H."/>
            <person name="Li S."/>
            <person name="Jiang F."/>
            <person name="Yin L."/>
            <person name="Zhang G."/>
            <person name="Qian W."/>
            <person name="Fan W."/>
        </authorList>
    </citation>
    <scope>NUCLEOTIDE SEQUENCE [LARGE SCALE GENOMIC DNA]</scope>
    <source>
        <strain evidence="2">SZHN2017</strain>
        <tissue evidence="2">Muscle</tissue>
    </source>
</reference>
<organism evidence="2 3">
    <name type="scientific">Pomacea canaliculata</name>
    <name type="common">Golden apple snail</name>
    <dbReference type="NCBI Taxonomy" id="400727"/>
    <lineage>
        <taxon>Eukaryota</taxon>
        <taxon>Metazoa</taxon>
        <taxon>Spiralia</taxon>
        <taxon>Lophotrochozoa</taxon>
        <taxon>Mollusca</taxon>
        <taxon>Gastropoda</taxon>
        <taxon>Caenogastropoda</taxon>
        <taxon>Architaenioglossa</taxon>
        <taxon>Ampullarioidea</taxon>
        <taxon>Ampullariidae</taxon>
        <taxon>Pomacea</taxon>
    </lineage>
</organism>
<dbReference type="Proteomes" id="UP000245119">
    <property type="component" value="Linkage Group LG8"/>
</dbReference>
<protein>
    <submittedName>
        <fullName evidence="2">Uncharacterized protein</fullName>
    </submittedName>
</protein>
<sequence>MLASVAFNYAPLSTLGRGLRRQYVTAGASWGCGRSVTAQRQRDVTRNAQKRLSLQRRKRPCAEKENSGRFETPQDDPTLNYHRTGRPSCLGLAAATSSRTAREVTHAQTEVLITKIFVKFLITILGDITRETDPHVLPGSLHRNLSTPLQLKPTG</sequence>
<dbReference type="AlphaFoldDB" id="A0A2T7NY11"/>
<comment type="caution">
    <text evidence="2">The sequence shown here is derived from an EMBL/GenBank/DDBJ whole genome shotgun (WGS) entry which is preliminary data.</text>
</comment>
<name>A0A2T7NY11_POMCA</name>